<comment type="similarity">
    <text evidence="13">Belongs to the SQRD family.</text>
</comment>
<reference evidence="18" key="1">
    <citation type="submission" date="2021-02" db="EMBL/GenBank/DDBJ databases">
        <authorList>
            <person name="Nowell W R."/>
        </authorList>
    </citation>
    <scope>NUCLEOTIDE SEQUENCE</scope>
    <source>
        <strain evidence="18">Ploen Becks lab</strain>
    </source>
</reference>
<name>A0A813QHW2_9BILA</name>
<dbReference type="InterPro" id="IPR015904">
    <property type="entry name" value="Sulphide_quinone_reductase"/>
</dbReference>
<evidence type="ECO:0000256" key="9">
    <source>
        <dbReference type="ARBA" id="ARBA00051038"/>
    </source>
</evidence>
<dbReference type="EC" id="1.8.5.8" evidence="14"/>
<keyword evidence="8" id="KW-0496">Mitochondrion</keyword>
<evidence type="ECO:0000256" key="3">
    <source>
        <dbReference type="ARBA" id="ARBA00022630"/>
    </source>
</evidence>
<evidence type="ECO:0000259" key="17">
    <source>
        <dbReference type="Pfam" id="PF07992"/>
    </source>
</evidence>
<dbReference type="InterPro" id="IPR023753">
    <property type="entry name" value="FAD/NAD-binding_dom"/>
</dbReference>
<dbReference type="Gene3D" id="3.50.50.60">
    <property type="entry name" value="FAD/NAD(P)-binding domain"/>
    <property type="match status" value="2"/>
</dbReference>
<comment type="function">
    <text evidence="12">Catalyzes the oxidation of hydrogen sulfide with the help of a quinone, such as ubiquinone-10, giving rise to thiosulfate and ultimately to sulfane (molecular sulfur) atoms. Requires an additional electron acceptor; can use sulfite, sulfide or cyanide (in vitro). It is believed the in vivo electron acceptor is glutathione.</text>
</comment>
<evidence type="ECO:0000256" key="1">
    <source>
        <dbReference type="ARBA" id="ARBA00001974"/>
    </source>
</evidence>
<evidence type="ECO:0000256" key="7">
    <source>
        <dbReference type="ARBA" id="ARBA00023002"/>
    </source>
</evidence>
<evidence type="ECO:0000256" key="4">
    <source>
        <dbReference type="ARBA" id="ARBA00022719"/>
    </source>
</evidence>
<dbReference type="Proteomes" id="UP000663879">
    <property type="component" value="Unassembled WGS sequence"/>
</dbReference>
<dbReference type="GO" id="GO:0070221">
    <property type="term" value="P:sulfide oxidation, using sulfide:quinone oxidoreductase"/>
    <property type="evidence" value="ECO:0007669"/>
    <property type="project" value="TreeGrafter"/>
</dbReference>
<dbReference type="PANTHER" id="PTHR10632">
    <property type="entry name" value="SULFIDE:QUINONE OXIDOREDUCTASE"/>
    <property type="match status" value="1"/>
</dbReference>
<comment type="cofactor">
    <cofactor evidence="1">
        <name>FAD</name>
        <dbReference type="ChEBI" id="CHEBI:57692"/>
    </cofactor>
</comment>
<dbReference type="Pfam" id="PF07992">
    <property type="entry name" value="Pyr_redox_2"/>
    <property type="match status" value="1"/>
</dbReference>
<gene>
    <name evidence="18" type="ORF">OXX778_LOCUS4763</name>
</gene>
<protein>
    <recommendedName>
        <fullName evidence="15">Sulfide:quinone oxidoreductase, mitochondrial</fullName>
        <ecNumber evidence="14">1.8.5.8</ecNumber>
    </recommendedName>
    <alternativeName>
        <fullName evidence="16">Sulfide quinone oxidoreductase</fullName>
    </alternativeName>
</protein>
<evidence type="ECO:0000256" key="8">
    <source>
        <dbReference type="ARBA" id="ARBA00023128"/>
    </source>
</evidence>
<keyword evidence="7" id="KW-0560">Oxidoreductase</keyword>
<evidence type="ECO:0000256" key="16">
    <source>
        <dbReference type="ARBA" id="ARBA00082958"/>
    </source>
</evidence>
<proteinExistence type="inferred from homology"/>
<feature type="domain" description="FAD/NAD(P)-binding" evidence="17">
    <location>
        <begin position="38"/>
        <end position="153"/>
    </location>
</feature>
<evidence type="ECO:0000256" key="2">
    <source>
        <dbReference type="ARBA" id="ARBA00004173"/>
    </source>
</evidence>
<dbReference type="GO" id="GO:0005739">
    <property type="term" value="C:mitochondrion"/>
    <property type="evidence" value="ECO:0007669"/>
    <property type="project" value="UniProtKB-SubCell"/>
</dbReference>
<dbReference type="PANTHER" id="PTHR10632:SF2">
    <property type="entry name" value="SULFIDE:QUINONE OXIDOREDUCTASE, MITOCHONDRIAL"/>
    <property type="match status" value="1"/>
</dbReference>
<evidence type="ECO:0000313" key="19">
    <source>
        <dbReference type="Proteomes" id="UP000663879"/>
    </source>
</evidence>
<accession>A0A813QHW2</accession>
<comment type="catalytic activity">
    <reaction evidence="9">
        <text>ubiquinone-10 + hydrogen sulfide + sulfite + 2 H(+) = ubiquinol-10 + thiosulfate</text>
        <dbReference type="Rhea" id="RHEA:38359"/>
        <dbReference type="ChEBI" id="CHEBI:15378"/>
        <dbReference type="ChEBI" id="CHEBI:17359"/>
        <dbReference type="ChEBI" id="CHEBI:29919"/>
        <dbReference type="ChEBI" id="CHEBI:33542"/>
        <dbReference type="ChEBI" id="CHEBI:46245"/>
        <dbReference type="ChEBI" id="CHEBI:64183"/>
    </reaction>
    <physiologicalReaction direction="left-to-right" evidence="9">
        <dbReference type="Rhea" id="RHEA:38360"/>
    </physiologicalReaction>
</comment>
<evidence type="ECO:0000313" key="18">
    <source>
        <dbReference type="EMBL" id="CAF0767339.1"/>
    </source>
</evidence>
<evidence type="ECO:0000256" key="13">
    <source>
        <dbReference type="ARBA" id="ARBA00060891"/>
    </source>
</evidence>
<evidence type="ECO:0000256" key="15">
    <source>
        <dbReference type="ARBA" id="ARBA00070160"/>
    </source>
</evidence>
<sequence>MFAEIKLLNLTRSKNLTNQIILLRSISLSSSNNAKDNYKLVVVGGGSGGLAVSSRFARKLGKNNVAVIEPSEWHLYQPGWTLAAGGVKNPDSFRRSESKMISKGVDWIKAKATDFQPESNTIVLDNGDKVKYDYLVMATGIKIDFDGIKGLKEALANDQQVVSMYSHETVKNVFPAIQRFKGGNAIFTFPKVPIKCPGAPQKVMYLAEDYFRKNGVRDKATVTYCTTLPVIFGVKKYADALMEVVKERDIKLNTQHHLIEIDYKNKQAIFERLDQPGTIVKLNYDLLHVCPPMKPFDEIKKSPLVDQTGYVDLDKHTLQHKKYPNVFGIGDCTNLPTSKTAAAIAAQSSILAENLGNLMNGKDANKAKYDGYTSCPLITAYGRTILAEFDYDGKPLETFPINQGKERRTMFHLKSDFMPFLYWNAFVKGYWGGPGIYLCYQKLAKNSREHRVYKVHRDCGVKSRLFLI</sequence>
<evidence type="ECO:0000256" key="6">
    <source>
        <dbReference type="ARBA" id="ARBA00022946"/>
    </source>
</evidence>
<evidence type="ECO:0000256" key="14">
    <source>
        <dbReference type="ARBA" id="ARBA00066447"/>
    </source>
</evidence>
<comment type="caution">
    <text evidence="18">The sequence shown here is derived from an EMBL/GenBank/DDBJ whole genome shotgun (WGS) entry which is preliminary data.</text>
</comment>
<dbReference type="InterPro" id="IPR036188">
    <property type="entry name" value="FAD/NAD-bd_sf"/>
</dbReference>
<evidence type="ECO:0000256" key="12">
    <source>
        <dbReference type="ARBA" id="ARBA00059167"/>
    </source>
</evidence>
<dbReference type="GO" id="GO:0070224">
    <property type="term" value="F:sulfide:quinone oxidoreductase activity"/>
    <property type="evidence" value="ECO:0007669"/>
    <property type="project" value="TreeGrafter"/>
</dbReference>
<dbReference type="GO" id="GO:0106436">
    <property type="term" value="F:glutathione-dependent sulfide quinone oxidoreductase activity"/>
    <property type="evidence" value="ECO:0007669"/>
    <property type="project" value="UniProtKB-EC"/>
</dbReference>
<keyword evidence="4" id="KW-0874">Quinone</keyword>
<dbReference type="SUPFAM" id="SSF51905">
    <property type="entry name" value="FAD/NAD(P)-binding domain"/>
    <property type="match status" value="2"/>
</dbReference>
<dbReference type="GO" id="GO:0071949">
    <property type="term" value="F:FAD binding"/>
    <property type="evidence" value="ECO:0007669"/>
    <property type="project" value="TreeGrafter"/>
</dbReference>
<evidence type="ECO:0000256" key="10">
    <source>
        <dbReference type="ARBA" id="ARBA00052810"/>
    </source>
</evidence>
<dbReference type="FunFam" id="3.50.50.60:FF:000034">
    <property type="entry name" value="sulfide:quinone oxidoreductase, mitochondrial"/>
    <property type="match status" value="1"/>
</dbReference>
<keyword evidence="6" id="KW-0809">Transit peptide</keyword>
<organism evidence="18 19">
    <name type="scientific">Brachionus calyciflorus</name>
    <dbReference type="NCBI Taxonomy" id="104777"/>
    <lineage>
        <taxon>Eukaryota</taxon>
        <taxon>Metazoa</taxon>
        <taxon>Spiralia</taxon>
        <taxon>Gnathifera</taxon>
        <taxon>Rotifera</taxon>
        <taxon>Eurotatoria</taxon>
        <taxon>Monogononta</taxon>
        <taxon>Pseudotrocha</taxon>
        <taxon>Ploima</taxon>
        <taxon>Brachionidae</taxon>
        <taxon>Brachionus</taxon>
    </lineage>
</organism>
<dbReference type="EMBL" id="CAJNOC010000484">
    <property type="protein sequence ID" value="CAF0767339.1"/>
    <property type="molecule type" value="Genomic_DNA"/>
</dbReference>
<comment type="subcellular location">
    <subcellularLocation>
        <location evidence="2">Mitochondrion</location>
    </subcellularLocation>
</comment>
<keyword evidence="19" id="KW-1185">Reference proteome</keyword>
<comment type="catalytic activity">
    <reaction evidence="11">
        <text>a quinone + hydrogen sulfide + glutathione + H(+) = S-sulfanylglutathione + a quinol</text>
        <dbReference type="Rhea" id="RHEA:55156"/>
        <dbReference type="ChEBI" id="CHEBI:15378"/>
        <dbReference type="ChEBI" id="CHEBI:24646"/>
        <dbReference type="ChEBI" id="CHEBI:29919"/>
        <dbReference type="ChEBI" id="CHEBI:57925"/>
        <dbReference type="ChEBI" id="CHEBI:58905"/>
        <dbReference type="ChEBI" id="CHEBI:132124"/>
        <dbReference type="EC" id="1.8.5.8"/>
    </reaction>
    <physiologicalReaction direction="left-to-right" evidence="11">
        <dbReference type="Rhea" id="RHEA:55157"/>
    </physiologicalReaction>
</comment>
<keyword evidence="3" id="KW-0285">Flavoprotein</keyword>
<evidence type="ECO:0000256" key="5">
    <source>
        <dbReference type="ARBA" id="ARBA00022827"/>
    </source>
</evidence>
<comment type="catalytic activity">
    <reaction evidence="10">
        <text>ubiquinone-10 + hydrogen sulfide + glutathione + H(+) = S-sulfanylglutathione + ubiquinol-10</text>
        <dbReference type="Rhea" id="RHEA:62608"/>
        <dbReference type="ChEBI" id="CHEBI:15378"/>
        <dbReference type="ChEBI" id="CHEBI:29919"/>
        <dbReference type="ChEBI" id="CHEBI:46245"/>
        <dbReference type="ChEBI" id="CHEBI:57925"/>
        <dbReference type="ChEBI" id="CHEBI:58905"/>
        <dbReference type="ChEBI" id="CHEBI:64183"/>
    </reaction>
    <physiologicalReaction direction="left-to-right" evidence="10">
        <dbReference type="Rhea" id="RHEA:62609"/>
    </physiologicalReaction>
</comment>
<dbReference type="OrthoDB" id="5376590at2759"/>
<keyword evidence="5" id="KW-0274">FAD</keyword>
<evidence type="ECO:0000256" key="11">
    <source>
        <dbReference type="ARBA" id="ARBA00052986"/>
    </source>
</evidence>
<dbReference type="AlphaFoldDB" id="A0A813QHW2"/>
<dbReference type="GO" id="GO:0048038">
    <property type="term" value="F:quinone binding"/>
    <property type="evidence" value="ECO:0007669"/>
    <property type="project" value="UniProtKB-KW"/>
</dbReference>